<dbReference type="PANTHER" id="PTHR35910">
    <property type="entry name" value="2EXR DOMAIN-CONTAINING PROTEIN"/>
    <property type="match status" value="1"/>
</dbReference>
<organism evidence="2 3">
    <name type="scientific">Fusarium flagelliforme</name>
    <dbReference type="NCBI Taxonomy" id="2675880"/>
    <lineage>
        <taxon>Eukaryota</taxon>
        <taxon>Fungi</taxon>
        <taxon>Dikarya</taxon>
        <taxon>Ascomycota</taxon>
        <taxon>Pezizomycotina</taxon>
        <taxon>Sordariomycetes</taxon>
        <taxon>Hypocreomycetidae</taxon>
        <taxon>Hypocreales</taxon>
        <taxon>Nectriaceae</taxon>
        <taxon>Fusarium</taxon>
        <taxon>Fusarium incarnatum-equiseti species complex</taxon>
    </lineage>
</organism>
<protein>
    <submittedName>
        <fullName evidence="2">Tetracycline resistance protein</fullName>
    </submittedName>
</protein>
<gene>
    <name evidence="2" type="ORF">FIE12Z_8461</name>
</gene>
<reference evidence="2 3" key="1">
    <citation type="journal article" date="2018" name="PLoS Pathog.">
        <title>Evolution of structural diversity of trichothecenes, a family of toxins produced by plant pathogenic and entomopathogenic fungi.</title>
        <authorList>
            <person name="Proctor R.H."/>
            <person name="McCormick S.P."/>
            <person name="Kim H.S."/>
            <person name="Cardoza R.E."/>
            <person name="Stanley A.M."/>
            <person name="Lindo L."/>
            <person name="Kelly A."/>
            <person name="Brown D.W."/>
            <person name="Lee T."/>
            <person name="Vaughan M.M."/>
            <person name="Alexander N.J."/>
            <person name="Busman M."/>
            <person name="Gutierrez S."/>
        </authorList>
    </citation>
    <scope>NUCLEOTIDE SEQUENCE [LARGE SCALE GENOMIC DNA]</scope>
    <source>
        <strain evidence="2 3">NRRL 13405</strain>
    </source>
</reference>
<sequence>MAELNVHLPSDDTDMDSPIFHPFPRLPTELRLQIWEAVCVESTPTSRGLQYIDVRNGWAKPIPHTENRSAYLIDGGLWKACRESRKVISRRSQFSDWLRIKRRAMDERKHFRRYNPPGQSGFNPDGLDGKDLPHPAIVNTCEGEEDCQMFVRPSRDIFCIQVKDWKDLVDEELSPDIYMSFLHLGPTSDEYHPGLRLHELRIKNIALEFDESWLGYLPESISLLSSERSEKGYFAYLLQQSNWRTERGITVWIIDSEAKWSRLYAKNNTVYRDWDAEYVEIGWSDVINYAPHEAPATACVFMKNAEYYMWDAGGRPRNRYGVAPKDVFKLLVRRDNEVDDDPRLHNCWYSDLGWIVDENDYSDWTLGYDEDLDRDEWLIEQEFV</sequence>
<name>A0A395MJD2_9HYPO</name>
<comment type="caution">
    <text evidence="2">The sequence shown here is derived from an EMBL/GenBank/DDBJ whole genome shotgun (WGS) entry which is preliminary data.</text>
</comment>
<dbReference type="PANTHER" id="PTHR35910:SF1">
    <property type="entry name" value="2EXR DOMAIN-CONTAINING PROTEIN"/>
    <property type="match status" value="1"/>
</dbReference>
<evidence type="ECO:0000259" key="1">
    <source>
        <dbReference type="Pfam" id="PF20150"/>
    </source>
</evidence>
<dbReference type="AlphaFoldDB" id="A0A395MJD2"/>
<evidence type="ECO:0000313" key="2">
    <source>
        <dbReference type="EMBL" id="RFN47279.1"/>
    </source>
</evidence>
<proteinExistence type="predicted"/>
<feature type="domain" description="2EXR" evidence="1">
    <location>
        <begin position="20"/>
        <end position="96"/>
    </location>
</feature>
<dbReference type="Pfam" id="PF20150">
    <property type="entry name" value="2EXR"/>
    <property type="match status" value="1"/>
</dbReference>
<dbReference type="EMBL" id="PXXK01000263">
    <property type="protein sequence ID" value="RFN47279.1"/>
    <property type="molecule type" value="Genomic_DNA"/>
</dbReference>
<dbReference type="InterPro" id="IPR045518">
    <property type="entry name" value="2EXR"/>
</dbReference>
<evidence type="ECO:0000313" key="3">
    <source>
        <dbReference type="Proteomes" id="UP000265631"/>
    </source>
</evidence>
<dbReference type="Proteomes" id="UP000265631">
    <property type="component" value="Unassembled WGS sequence"/>
</dbReference>
<accession>A0A395MJD2</accession>
<keyword evidence="3" id="KW-1185">Reference proteome</keyword>